<proteinExistence type="predicted"/>
<dbReference type="RefSeq" id="WP_367878378.1">
    <property type="nucleotide sequence ID" value="NZ_JBFNXX010000010.1"/>
</dbReference>
<name>A0ABV3RNY5_9RHOB</name>
<evidence type="ECO:0000313" key="2">
    <source>
        <dbReference type="EMBL" id="MEW9920674.1"/>
    </source>
</evidence>
<evidence type="ECO:0008006" key="4">
    <source>
        <dbReference type="Google" id="ProtNLM"/>
    </source>
</evidence>
<sequence>MTGPFLTGAEMPCYRHRDTAQGGTMFFEYSVATAAIAFALFSIFGGFRRFPRKESQRAEAREDRNRLAK</sequence>
<keyword evidence="1" id="KW-0812">Transmembrane</keyword>
<dbReference type="Proteomes" id="UP001556098">
    <property type="component" value="Unassembled WGS sequence"/>
</dbReference>
<keyword evidence="3" id="KW-1185">Reference proteome</keyword>
<keyword evidence="1" id="KW-1133">Transmembrane helix</keyword>
<feature type="transmembrane region" description="Helical" evidence="1">
    <location>
        <begin position="26"/>
        <end position="47"/>
    </location>
</feature>
<gene>
    <name evidence="2" type="ORF">AB2B41_13745</name>
</gene>
<dbReference type="EMBL" id="JBFNXX010000010">
    <property type="protein sequence ID" value="MEW9920674.1"/>
    <property type="molecule type" value="Genomic_DNA"/>
</dbReference>
<protein>
    <recommendedName>
        <fullName evidence="4">Heme exporter protein D</fullName>
    </recommendedName>
</protein>
<accession>A0ABV3RNY5</accession>
<evidence type="ECO:0000256" key="1">
    <source>
        <dbReference type="SAM" id="Phobius"/>
    </source>
</evidence>
<comment type="caution">
    <text evidence="2">The sequence shown here is derived from an EMBL/GenBank/DDBJ whole genome shotgun (WGS) entry which is preliminary data.</text>
</comment>
<evidence type="ECO:0000313" key="3">
    <source>
        <dbReference type="Proteomes" id="UP001556098"/>
    </source>
</evidence>
<keyword evidence="1" id="KW-0472">Membrane</keyword>
<organism evidence="2 3">
    <name type="scientific">Sulfitobacter sediminis</name>
    <dbReference type="NCBI Taxonomy" id="3234186"/>
    <lineage>
        <taxon>Bacteria</taxon>
        <taxon>Pseudomonadati</taxon>
        <taxon>Pseudomonadota</taxon>
        <taxon>Alphaproteobacteria</taxon>
        <taxon>Rhodobacterales</taxon>
        <taxon>Roseobacteraceae</taxon>
        <taxon>Sulfitobacter</taxon>
    </lineage>
</organism>
<reference evidence="2 3" key="1">
    <citation type="submission" date="2024-07" db="EMBL/GenBank/DDBJ databases">
        <title>Marimonas sp.nov., isolated from tidal-flat sediment.</title>
        <authorList>
            <person name="Jayan J.N."/>
            <person name="Lee S.S."/>
        </authorList>
    </citation>
    <scope>NUCLEOTIDE SEQUENCE [LARGE SCALE GENOMIC DNA]</scope>
    <source>
        <strain evidence="2 3">MJW-29</strain>
    </source>
</reference>